<dbReference type="SUPFAM" id="SSF47954">
    <property type="entry name" value="Cyclin-like"/>
    <property type="match status" value="2"/>
</dbReference>
<dbReference type="InterPro" id="IPR023486">
    <property type="entry name" value="TFIIB_CS"/>
</dbReference>
<keyword evidence="4" id="KW-0805">Transcription regulation</keyword>
<reference evidence="9" key="1">
    <citation type="submission" date="2015-08" db="EMBL/GenBank/DDBJ databases">
        <authorList>
            <person name="Babu N.S."/>
            <person name="Beckwith C.J."/>
            <person name="Beseler K.G."/>
            <person name="Brison A."/>
            <person name="Carone J.V."/>
            <person name="Caskin T.P."/>
            <person name="Diamond M."/>
            <person name="Durham M.E."/>
            <person name="Foxe J.M."/>
            <person name="Go M."/>
            <person name="Henderson B.A."/>
            <person name="Jones I.B."/>
            <person name="McGettigan J.A."/>
            <person name="Micheletti S.J."/>
            <person name="Nasrallah M.E."/>
            <person name="Ortiz D."/>
            <person name="Piller C.R."/>
            <person name="Privatt S.R."/>
            <person name="Schneider S.L."/>
            <person name="Sharp S."/>
            <person name="Smith T.C."/>
            <person name="Stanton J.D."/>
            <person name="Ullery H.E."/>
            <person name="Wilson R.J."/>
            <person name="Serrano M.G."/>
            <person name="Buck G."/>
            <person name="Lee V."/>
            <person name="Wang Y."/>
            <person name="Carvalho R."/>
            <person name="Voegtly L."/>
            <person name="Shi R."/>
            <person name="Duckworth R."/>
            <person name="Johnson A."/>
            <person name="Loviza R."/>
            <person name="Walstead R."/>
            <person name="Shah Z."/>
            <person name="Kiflezghi M."/>
            <person name="Wade K."/>
            <person name="Ball S.L."/>
            <person name="Bradley K.W."/>
            <person name="Asai D.J."/>
            <person name="Bowman C.A."/>
            <person name="Russell D.A."/>
            <person name="Pope W.H."/>
            <person name="Jacobs-Sera D."/>
            <person name="Hendrix R.W."/>
            <person name="Hatfull G.F."/>
        </authorList>
    </citation>
    <scope>NUCLEOTIDE SEQUENCE</scope>
</reference>
<keyword evidence="7" id="KW-0862">Zinc</keyword>
<dbReference type="PANTHER" id="PTHR11618:SF13">
    <property type="entry name" value="TRANSCRIPTION INITIATION FACTOR IIB"/>
    <property type="match status" value="1"/>
</dbReference>
<evidence type="ECO:0000256" key="4">
    <source>
        <dbReference type="ARBA" id="ARBA00023015"/>
    </source>
</evidence>
<dbReference type="SUPFAM" id="SSF57783">
    <property type="entry name" value="Zinc beta-ribbon"/>
    <property type="match status" value="1"/>
</dbReference>
<dbReference type="Gene3D" id="1.10.472.10">
    <property type="entry name" value="Cyclin-like"/>
    <property type="match status" value="1"/>
</dbReference>
<dbReference type="GO" id="GO:0097550">
    <property type="term" value="C:transcription preinitiation complex"/>
    <property type="evidence" value="ECO:0007669"/>
    <property type="project" value="TreeGrafter"/>
</dbReference>
<feature type="domain" description="TFIIB-type" evidence="8">
    <location>
        <begin position="12"/>
        <end position="43"/>
    </location>
</feature>
<evidence type="ECO:0000313" key="9">
    <source>
        <dbReference type="EMBL" id="JAT71936.1"/>
    </source>
</evidence>
<dbReference type="PRINTS" id="PR00685">
    <property type="entry name" value="TIFACTORIIB"/>
</dbReference>
<dbReference type="GO" id="GO:0070897">
    <property type="term" value="P:transcription preinitiation complex assembly"/>
    <property type="evidence" value="ECO:0007669"/>
    <property type="project" value="InterPro"/>
</dbReference>
<evidence type="ECO:0000256" key="7">
    <source>
        <dbReference type="PROSITE-ProRule" id="PRU00469"/>
    </source>
</evidence>
<evidence type="ECO:0000256" key="5">
    <source>
        <dbReference type="ARBA" id="ARBA00023163"/>
    </source>
</evidence>
<dbReference type="PROSITE" id="PS51134">
    <property type="entry name" value="ZF_TFIIB"/>
    <property type="match status" value="1"/>
</dbReference>
<dbReference type="AlphaFoldDB" id="A0A1D1ZYC2"/>
<protein>
    <recommendedName>
        <fullName evidence="2">Transcription initiation factor IIB</fullName>
    </recommendedName>
    <alternativeName>
        <fullName evidence="6">General transcription factor TFIIB</fullName>
    </alternativeName>
</protein>
<gene>
    <name evidence="9" type="ORF">g.8689</name>
</gene>
<dbReference type="InterPro" id="IPR013150">
    <property type="entry name" value="TFIIB_cyclin"/>
</dbReference>
<keyword evidence="5" id="KW-0804">Transcription</keyword>
<keyword evidence="7" id="KW-0479">Metal-binding</keyword>
<dbReference type="FunFam" id="1.10.472.170:FF:000001">
    <property type="entry name" value="Transcription initiation factor IIB"/>
    <property type="match status" value="1"/>
</dbReference>
<organism evidence="9">
    <name type="scientific">Auxenochlorella protothecoides</name>
    <name type="common">Green microalga</name>
    <name type="synonym">Chlorella protothecoides</name>
    <dbReference type="NCBI Taxonomy" id="3075"/>
    <lineage>
        <taxon>Eukaryota</taxon>
        <taxon>Viridiplantae</taxon>
        <taxon>Chlorophyta</taxon>
        <taxon>core chlorophytes</taxon>
        <taxon>Trebouxiophyceae</taxon>
        <taxon>Chlorellales</taxon>
        <taxon>Chlorellaceae</taxon>
        <taxon>Auxenochlorella</taxon>
    </lineage>
</organism>
<dbReference type="GO" id="GO:0017025">
    <property type="term" value="F:TBP-class protein binding"/>
    <property type="evidence" value="ECO:0007669"/>
    <property type="project" value="InterPro"/>
</dbReference>
<dbReference type="EMBL" id="GDKF01006686">
    <property type="protein sequence ID" value="JAT71936.1"/>
    <property type="molecule type" value="Transcribed_RNA"/>
</dbReference>
<dbReference type="Pfam" id="PF00382">
    <property type="entry name" value="TFIIB"/>
    <property type="match status" value="1"/>
</dbReference>
<accession>A0A1D1ZYC2</accession>
<evidence type="ECO:0000259" key="8">
    <source>
        <dbReference type="PROSITE" id="PS51134"/>
    </source>
</evidence>
<dbReference type="InterPro" id="IPR013137">
    <property type="entry name" value="Znf_TFIIB"/>
</dbReference>
<name>A0A1D1ZYC2_AUXPR</name>
<evidence type="ECO:0000256" key="6">
    <source>
        <dbReference type="ARBA" id="ARBA00031706"/>
    </source>
</evidence>
<evidence type="ECO:0000256" key="2">
    <source>
        <dbReference type="ARBA" id="ARBA00013932"/>
    </source>
</evidence>
<dbReference type="CDD" id="cd20551">
    <property type="entry name" value="CYCLIN_TFIIB_rpt1"/>
    <property type="match status" value="1"/>
</dbReference>
<dbReference type="GO" id="GO:0005634">
    <property type="term" value="C:nucleus"/>
    <property type="evidence" value="ECO:0007669"/>
    <property type="project" value="TreeGrafter"/>
</dbReference>
<evidence type="ECO:0000256" key="1">
    <source>
        <dbReference type="ARBA" id="ARBA00010857"/>
    </source>
</evidence>
<dbReference type="InterPro" id="IPR013763">
    <property type="entry name" value="Cyclin-like_dom"/>
</dbReference>
<dbReference type="GO" id="GO:0008270">
    <property type="term" value="F:zinc ion binding"/>
    <property type="evidence" value="ECO:0007669"/>
    <property type="project" value="UniProtKB-KW"/>
</dbReference>
<sequence length="342" mass="37274">MAGYNVALRMKFEQRCPECGESDFVEDHSSGDLICRSCGMVVEAHVIDERSEWRTFAEKDKESADPTRVGGPINPLLKDGGLSTMITGGKGVDKGLTSSLQRMQARTDSGAGDRSLVAAFREIGRLCSDMSLQDVVRHQANEYYKEAAEKSRSVRGRSQAAVYAAVVFMACRQQNIARTFKELCAYAPQASKKEIGKMYKSIVADLRLKETGGWLSEAGSNHPANYMRRNMSKLAMDNADMRRGVGLANAALPQSGPETAEHAPWHGKSPPSIVGAVIHVVALLPTASRRPSLEDISKACGVAEATIKAVYRDMYPHLARLFQKMDRALVNVEDAAKLPAPA</sequence>
<dbReference type="InterPro" id="IPR000812">
    <property type="entry name" value="TFIIB"/>
</dbReference>
<evidence type="ECO:0000256" key="3">
    <source>
        <dbReference type="ARBA" id="ARBA00022737"/>
    </source>
</evidence>
<dbReference type="InterPro" id="IPR036915">
    <property type="entry name" value="Cyclin-like_sf"/>
</dbReference>
<dbReference type="PROSITE" id="PS00782">
    <property type="entry name" value="TFIIB"/>
    <property type="match status" value="1"/>
</dbReference>
<dbReference type="Gene3D" id="1.10.472.170">
    <property type="match status" value="1"/>
</dbReference>
<comment type="similarity">
    <text evidence="1">Belongs to the TFIIB family.</text>
</comment>
<dbReference type="SMART" id="SM00385">
    <property type="entry name" value="CYCLIN"/>
    <property type="match status" value="1"/>
</dbReference>
<dbReference type="Pfam" id="PF08271">
    <property type="entry name" value="Zn_Ribbon_TF"/>
    <property type="match status" value="1"/>
</dbReference>
<keyword evidence="3" id="KW-0677">Repeat</keyword>
<proteinExistence type="inferred from homology"/>
<keyword evidence="7" id="KW-0863">Zinc-finger</keyword>
<dbReference type="PANTHER" id="PTHR11618">
    <property type="entry name" value="TRANSCRIPTION INITIATION FACTOR IIB-RELATED"/>
    <property type="match status" value="1"/>
</dbReference>